<geneLocation type="plasmid" evidence="5">
    <name>p4</name>
</geneLocation>
<dbReference type="Pfam" id="PF00392">
    <property type="entry name" value="GntR"/>
    <property type="match status" value="1"/>
</dbReference>
<gene>
    <name evidence="5" type="ORF">ABLV49_25040</name>
</gene>
<keyword evidence="1" id="KW-0805">Transcription regulation</keyword>
<dbReference type="PRINTS" id="PR00035">
    <property type="entry name" value="HTHGNTR"/>
</dbReference>
<dbReference type="Gene3D" id="1.10.10.10">
    <property type="entry name" value="Winged helix-like DNA-binding domain superfamily/Winged helix DNA-binding domain"/>
    <property type="match status" value="1"/>
</dbReference>
<feature type="domain" description="HTH gntR-type" evidence="4">
    <location>
        <begin position="18"/>
        <end position="86"/>
    </location>
</feature>
<dbReference type="CDD" id="cd07377">
    <property type="entry name" value="WHTH_GntR"/>
    <property type="match status" value="1"/>
</dbReference>
<dbReference type="PANTHER" id="PTHR44846:SF1">
    <property type="entry name" value="MANNOSYL-D-GLYCERATE TRANSPORT_METABOLISM SYSTEM REPRESSOR MNGR-RELATED"/>
    <property type="match status" value="1"/>
</dbReference>
<evidence type="ECO:0000313" key="5">
    <source>
        <dbReference type="EMBL" id="XBP73225.1"/>
    </source>
</evidence>
<dbReference type="GO" id="GO:0045892">
    <property type="term" value="P:negative regulation of DNA-templated transcription"/>
    <property type="evidence" value="ECO:0007669"/>
    <property type="project" value="TreeGrafter"/>
</dbReference>
<dbReference type="SMART" id="SM00345">
    <property type="entry name" value="HTH_GNTR"/>
    <property type="match status" value="1"/>
</dbReference>
<dbReference type="EMBL" id="CP157679">
    <property type="protein sequence ID" value="XBP73225.1"/>
    <property type="molecule type" value="Genomic_DNA"/>
</dbReference>
<dbReference type="RefSeq" id="WP_349283280.1">
    <property type="nucleotide sequence ID" value="NZ_CBCSCU010000015.1"/>
</dbReference>
<evidence type="ECO:0000256" key="1">
    <source>
        <dbReference type="ARBA" id="ARBA00023015"/>
    </source>
</evidence>
<dbReference type="InterPro" id="IPR036388">
    <property type="entry name" value="WH-like_DNA-bd_sf"/>
</dbReference>
<keyword evidence="3" id="KW-0804">Transcription</keyword>
<dbReference type="SUPFAM" id="SSF46785">
    <property type="entry name" value="Winged helix' DNA-binding domain"/>
    <property type="match status" value="1"/>
</dbReference>
<dbReference type="AlphaFoldDB" id="A0AAU7M017"/>
<name>A0AAU7M017_9BURK</name>
<organism evidence="5">
    <name type="scientific">Polaromonas hydrogenivorans</name>
    <dbReference type="NCBI Taxonomy" id="335476"/>
    <lineage>
        <taxon>Bacteria</taxon>
        <taxon>Pseudomonadati</taxon>
        <taxon>Pseudomonadota</taxon>
        <taxon>Betaproteobacteria</taxon>
        <taxon>Burkholderiales</taxon>
        <taxon>Comamonadaceae</taxon>
        <taxon>Polaromonas</taxon>
    </lineage>
</organism>
<proteinExistence type="predicted"/>
<dbReference type="SMART" id="SM00866">
    <property type="entry name" value="UTRA"/>
    <property type="match status" value="1"/>
</dbReference>
<reference evidence="5" key="1">
    <citation type="submission" date="2024-05" db="EMBL/GenBank/DDBJ databases">
        <authorList>
            <person name="Bunk B."/>
            <person name="Swiderski J."/>
            <person name="Sproer C."/>
            <person name="Thiel V."/>
        </authorList>
    </citation>
    <scope>NUCLEOTIDE SEQUENCE</scope>
    <source>
        <strain evidence="5">DSM 17735</strain>
        <plasmid evidence="5">p4</plasmid>
    </source>
</reference>
<dbReference type="InterPro" id="IPR036390">
    <property type="entry name" value="WH_DNA-bd_sf"/>
</dbReference>
<evidence type="ECO:0000256" key="3">
    <source>
        <dbReference type="ARBA" id="ARBA00023163"/>
    </source>
</evidence>
<keyword evidence="2" id="KW-0238">DNA-binding</keyword>
<dbReference type="Pfam" id="PF07702">
    <property type="entry name" value="UTRA"/>
    <property type="match status" value="1"/>
</dbReference>
<dbReference type="InterPro" id="IPR000524">
    <property type="entry name" value="Tscrpt_reg_HTH_GntR"/>
</dbReference>
<dbReference type="PANTHER" id="PTHR44846">
    <property type="entry name" value="MANNOSYL-D-GLYCERATE TRANSPORT/METABOLISM SYSTEM REPRESSOR MNGR-RELATED"/>
    <property type="match status" value="1"/>
</dbReference>
<dbReference type="InterPro" id="IPR028978">
    <property type="entry name" value="Chorismate_lyase_/UTRA_dom_sf"/>
</dbReference>
<dbReference type="PROSITE" id="PS50949">
    <property type="entry name" value="HTH_GNTR"/>
    <property type="match status" value="1"/>
</dbReference>
<keyword evidence="5" id="KW-0614">Plasmid</keyword>
<dbReference type="SUPFAM" id="SSF64288">
    <property type="entry name" value="Chorismate lyase-like"/>
    <property type="match status" value="1"/>
</dbReference>
<evidence type="ECO:0000259" key="4">
    <source>
        <dbReference type="PROSITE" id="PS50949"/>
    </source>
</evidence>
<evidence type="ECO:0000256" key="2">
    <source>
        <dbReference type="ARBA" id="ARBA00023125"/>
    </source>
</evidence>
<sequence length="256" mass="28723">MPTQPYKQSAAKFIAGATTLYAQLASVLRSRILNGEWRSGENIPSIDELCSQYRLGRITVRQALQILSGEGLLSSQRGRRTFVTYSAGNQGGMPIFSSLASVETKVPNYSIRILSRSKVADLPVSRWAIGRDEGPYMHIRKVDHEGEQPYGLSSIYLVEDVYKRFPRNAESRSKLAQLVLQFSKPALATARERLTVEPADYEAAGHLAYPMAAPVARVERVFCDTAGRVLYYGTTIYRGDRFCLERDLTEYLRSKN</sequence>
<protein>
    <submittedName>
        <fullName evidence="5">GntR family transcriptional regulator</fullName>
    </submittedName>
</protein>
<dbReference type="InterPro" id="IPR011663">
    <property type="entry name" value="UTRA"/>
</dbReference>
<accession>A0AAU7M017</accession>
<dbReference type="Gene3D" id="3.40.1410.10">
    <property type="entry name" value="Chorismate lyase-like"/>
    <property type="match status" value="1"/>
</dbReference>
<dbReference type="GO" id="GO:0003700">
    <property type="term" value="F:DNA-binding transcription factor activity"/>
    <property type="evidence" value="ECO:0007669"/>
    <property type="project" value="InterPro"/>
</dbReference>
<dbReference type="GO" id="GO:0003677">
    <property type="term" value="F:DNA binding"/>
    <property type="evidence" value="ECO:0007669"/>
    <property type="project" value="UniProtKB-KW"/>
</dbReference>
<dbReference type="InterPro" id="IPR050679">
    <property type="entry name" value="Bact_HTH_transcr_reg"/>
</dbReference>